<accession>A0AAE4AUT0</accession>
<comment type="caution">
    <text evidence="2">The sequence shown here is derived from an EMBL/GenBank/DDBJ whole genome shotgun (WGS) entry which is preliminary data.</text>
</comment>
<name>A0AAE4AUT0_9HYPH</name>
<dbReference type="AlphaFoldDB" id="A0AAE4AUT0"/>
<keyword evidence="3" id="KW-1185">Reference proteome</keyword>
<dbReference type="Proteomes" id="UP001229244">
    <property type="component" value="Unassembled WGS sequence"/>
</dbReference>
<dbReference type="InterPro" id="IPR056670">
    <property type="entry name" value="DUF7768"/>
</dbReference>
<dbReference type="RefSeq" id="WP_306887672.1">
    <property type="nucleotide sequence ID" value="NZ_JAUSUL010000008.1"/>
</dbReference>
<organism evidence="2 3">
    <name type="scientific">Amorphus orientalis</name>
    <dbReference type="NCBI Taxonomy" id="649198"/>
    <lineage>
        <taxon>Bacteria</taxon>
        <taxon>Pseudomonadati</taxon>
        <taxon>Pseudomonadota</taxon>
        <taxon>Alphaproteobacteria</taxon>
        <taxon>Hyphomicrobiales</taxon>
        <taxon>Amorphaceae</taxon>
        <taxon>Amorphus</taxon>
    </lineage>
</organism>
<feature type="domain" description="DUF7768" evidence="1">
    <location>
        <begin position="2"/>
        <end position="105"/>
    </location>
</feature>
<evidence type="ECO:0000259" key="1">
    <source>
        <dbReference type="Pfam" id="PF24963"/>
    </source>
</evidence>
<dbReference type="EMBL" id="JAUSUL010000008">
    <property type="protein sequence ID" value="MDQ0317745.1"/>
    <property type="molecule type" value="Genomic_DNA"/>
</dbReference>
<proteinExistence type="predicted"/>
<reference evidence="2" key="1">
    <citation type="submission" date="2023-07" db="EMBL/GenBank/DDBJ databases">
        <title>Genomic Encyclopedia of Type Strains, Phase IV (KMG-IV): sequencing the most valuable type-strain genomes for metagenomic binning, comparative biology and taxonomic classification.</title>
        <authorList>
            <person name="Goeker M."/>
        </authorList>
    </citation>
    <scope>NUCLEOTIDE SEQUENCE</scope>
    <source>
        <strain evidence="2">DSM 21202</strain>
    </source>
</reference>
<evidence type="ECO:0000313" key="2">
    <source>
        <dbReference type="EMBL" id="MDQ0317745.1"/>
    </source>
</evidence>
<sequence>MKRVVIESPFAGGAAQRKRNMAYLRAAMADCLSRDEAPFASHALYTQPGVLNDLIPAERHKGIMAGFEWGRLADATVVYADLGVSEGMSAGIANAVSEGRPVEYRSLPGWGAE</sequence>
<evidence type="ECO:0000313" key="3">
    <source>
        <dbReference type="Proteomes" id="UP001229244"/>
    </source>
</evidence>
<gene>
    <name evidence="2" type="ORF">J2S73_004232</name>
</gene>
<dbReference type="Pfam" id="PF24963">
    <property type="entry name" value="DUF7768"/>
    <property type="match status" value="1"/>
</dbReference>
<protein>
    <recommendedName>
        <fullName evidence="1">DUF7768 domain-containing protein</fullName>
    </recommendedName>
</protein>